<reference evidence="2 3" key="1">
    <citation type="submission" date="2020-06" db="EMBL/GenBank/DDBJ databases">
        <authorList>
            <person name="Criscuolo A."/>
        </authorList>
    </citation>
    <scope>NUCLEOTIDE SEQUENCE [LARGE SCALE GENOMIC DNA]</scope>
    <source>
        <strain evidence="3">CIP 111411</strain>
    </source>
</reference>
<feature type="domain" description="Schlafen AlbA-2" evidence="1">
    <location>
        <begin position="17"/>
        <end position="122"/>
    </location>
</feature>
<proteinExistence type="predicted"/>
<dbReference type="AlphaFoldDB" id="A0A6V6YSK4"/>
<protein>
    <recommendedName>
        <fullName evidence="1">Schlafen AlbA-2 domain-containing protein</fullName>
    </recommendedName>
</protein>
<name>A0A6V6YSK4_9FLAO</name>
<dbReference type="RefSeq" id="WP_180908141.1">
    <property type="nucleotide sequence ID" value="NZ_CAIJDP010000060.1"/>
</dbReference>
<dbReference type="PANTHER" id="PTHR30595">
    <property type="entry name" value="GLPR-RELATED TRANSCRIPTIONAL REPRESSOR"/>
    <property type="match status" value="1"/>
</dbReference>
<dbReference type="EMBL" id="CAIJDP010000060">
    <property type="protein sequence ID" value="CAD0002269.1"/>
    <property type="molecule type" value="Genomic_DNA"/>
</dbReference>
<evidence type="ECO:0000313" key="3">
    <source>
        <dbReference type="Proteomes" id="UP000530060"/>
    </source>
</evidence>
<sequence>MNISTDLSSIIGKPANESLEYKAVLPPARSLAQMIAAFANSKGGMIILGVNEANGEIKITGLSEDFHANGVTHKAIDLLTPKPNVNYKYLSHKDKRLYIIVVEKSSVNITIENKIYIRQGTKIILNNPEIKHSKVNRLPSISKLSDDLLSFRLSSTGAKSKFLDHYSGVLNITDDVGNILYPSSVSTPTTNQEGKILMRILFSSCADNFEIYLTDLLYEIYLANPSSLKSNQQVTIKEVLDCSDMQEFVLFWAKKKLSKLQRGSVKGFIADNSQIKDLDVLDTIQQDNIEKILQIRHLYAHRNGIVDEKFLQFYPGQYNINEEHQLSAEDLLNHFSYLIDIVDKIDKTAILKYHLATL</sequence>
<evidence type="ECO:0000259" key="1">
    <source>
        <dbReference type="Pfam" id="PF04326"/>
    </source>
</evidence>
<comment type="caution">
    <text evidence="2">The sequence shown here is derived from an EMBL/GenBank/DDBJ whole genome shotgun (WGS) entry which is preliminary data.</text>
</comment>
<keyword evidence="3" id="KW-1185">Reference proteome</keyword>
<dbReference type="PANTHER" id="PTHR30595:SF6">
    <property type="entry name" value="SCHLAFEN ALBA-2 DOMAIN-CONTAINING PROTEIN"/>
    <property type="match status" value="1"/>
</dbReference>
<accession>A0A6V6YSK4</accession>
<evidence type="ECO:0000313" key="2">
    <source>
        <dbReference type="EMBL" id="CAD0002269.1"/>
    </source>
</evidence>
<organism evidence="2 3">
    <name type="scientific">Flavobacterium salmonis</name>
    <dbReference type="NCBI Taxonomy" id="2654844"/>
    <lineage>
        <taxon>Bacteria</taxon>
        <taxon>Pseudomonadati</taxon>
        <taxon>Bacteroidota</taxon>
        <taxon>Flavobacteriia</taxon>
        <taxon>Flavobacteriales</taxon>
        <taxon>Flavobacteriaceae</taxon>
        <taxon>Flavobacterium</taxon>
    </lineage>
</organism>
<gene>
    <name evidence="2" type="ORF">FLAT13_01014</name>
</gene>
<dbReference type="Gene3D" id="3.30.950.30">
    <property type="entry name" value="Schlafen, AAA domain"/>
    <property type="match status" value="1"/>
</dbReference>
<dbReference type="Proteomes" id="UP000530060">
    <property type="component" value="Unassembled WGS sequence"/>
</dbReference>
<dbReference type="InterPro" id="IPR007421">
    <property type="entry name" value="Schlafen_AlbA_2_dom"/>
</dbReference>
<dbReference type="InterPro" id="IPR038461">
    <property type="entry name" value="Schlafen_AlbA_2_dom_sf"/>
</dbReference>
<dbReference type="Pfam" id="PF04326">
    <property type="entry name" value="SLFN_AlbA_2"/>
    <property type="match status" value="1"/>
</dbReference>